<dbReference type="Gene3D" id="3.30.1490.20">
    <property type="entry name" value="ATP-grasp fold, A domain"/>
    <property type="match status" value="1"/>
</dbReference>
<organism evidence="3 4">
    <name type="scientific">Noviherbaspirillum humi</name>
    <dbReference type="NCBI Taxonomy" id="1688639"/>
    <lineage>
        <taxon>Bacteria</taxon>
        <taxon>Pseudomonadati</taxon>
        <taxon>Pseudomonadota</taxon>
        <taxon>Betaproteobacteria</taxon>
        <taxon>Burkholderiales</taxon>
        <taxon>Oxalobacteraceae</taxon>
        <taxon>Noviherbaspirillum</taxon>
    </lineage>
</organism>
<keyword evidence="4" id="KW-1185">Reference proteome</keyword>
<dbReference type="GO" id="GO:0046872">
    <property type="term" value="F:metal ion binding"/>
    <property type="evidence" value="ECO:0007669"/>
    <property type="project" value="InterPro"/>
</dbReference>
<dbReference type="EMBL" id="FZOT01000016">
    <property type="protein sequence ID" value="SNT19254.1"/>
    <property type="molecule type" value="Genomic_DNA"/>
</dbReference>
<evidence type="ECO:0000313" key="3">
    <source>
        <dbReference type="EMBL" id="SNT19254.1"/>
    </source>
</evidence>
<protein>
    <submittedName>
        <fullName evidence="3">ATP-grasp domain-containing protein</fullName>
    </submittedName>
</protein>
<dbReference type="Proteomes" id="UP000198284">
    <property type="component" value="Unassembled WGS sequence"/>
</dbReference>
<reference evidence="3 4" key="1">
    <citation type="submission" date="2017-06" db="EMBL/GenBank/DDBJ databases">
        <authorList>
            <person name="Kim H.J."/>
            <person name="Triplett B.A."/>
        </authorList>
    </citation>
    <scope>NUCLEOTIDE SEQUENCE [LARGE SCALE GENOMIC DNA]</scope>
    <source>
        <strain evidence="3 4">U15</strain>
    </source>
</reference>
<evidence type="ECO:0000313" key="4">
    <source>
        <dbReference type="Proteomes" id="UP000198284"/>
    </source>
</evidence>
<dbReference type="OrthoDB" id="5372487at2"/>
<dbReference type="Gene3D" id="3.30.470.20">
    <property type="entry name" value="ATP-grasp fold, B domain"/>
    <property type="match status" value="1"/>
</dbReference>
<dbReference type="GO" id="GO:0005524">
    <property type="term" value="F:ATP binding"/>
    <property type="evidence" value="ECO:0007669"/>
    <property type="project" value="UniProtKB-UniRule"/>
</dbReference>
<name>A0A239KPZ6_9BURK</name>
<dbReference type="InterPro" id="IPR013815">
    <property type="entry name" value="ATP_grasp_subdomain_1"/>
</dbReference>
<proteinExistence type="predicted"/>
<keyword evidence="1" id="KW-0547">Nucleotide-binding</keyword>
<feature type="domain" description="ATP-grasp" evidence="2">
    <location>
        <begin position="127"/>
        <end position="301"/>
    </location>
</feature>
<dbReference type="InterPro" id="IPR011761">
    <property type="entry name" value="ATP-grasp"/>
</dbReference>
<sequence>MTRKVYPSVLVVGVVPSLIWPVARCLKRAGGSPTILAWHGLSPMRMSSDCSGYIMWNNIRKTDGMLDLSALGLVERICETRSIDIVVPADYDSALLLARRPQDSRLPCVPVPSAGVISEMNDKWTFTRFLERLGLPYPESERIESEQQLLATRLPFPIITKPLDKWASVGFELHQSREALAETLRHQRLKSDFPLIAQRYIPGWDVGASFLANHGRLVAYSLFHHKVDGERVFFEDPRLRDYLAAFVAATDYSGVGHIDTRYDPQRDHYQLLELNPRFWASLLYAMNAGLNYPDLLVHLDEWDHATVNTAPARRVRLPLYERMMTLTNRWFSKGYEMVTGAQL</sequence>
<dbReference type="PROSITE" id="PS50975">
    <property type="entry name" value="ATP_GRASP"/>
    <property type="match status" value="1"/>
</dbReference>
<dbReference type="RefSeq" id="WP_143131374.1">
    <property type="nucleotide sequence ID" value="NZ_FZOT01000016.1"/>
</dbReference>
<gene>
    <name evidence="3" type="ORF">SAMN06265795_11696</name>
</gene>
<accession>A0A239KPZ6</accession>
<dbReference type="Pfam" id="PF15632">
    <property type="entry name" value="ATPgrasp_Ter"/>
    <property type="match status" value="1"/>
</dbReference>
<keyword evidence="1" id="KW-0067">ATP-binding</keyword>
<evidence type="ECO:0000256" key="1">
    <source>
        <dbReference type="PROSITE-ProRule" id="PRU00409"/>
    </source>
</evidence>
<evidence type="ECO:0000259" key="2">
    <source>
        <dbReference type="PROSITE" id="PS50975"/>
    </source>
</evidence>
<dbReference type="SUPFAM" id="SSF56059">
    <property type="entry name" value="Glutathione synthetase ATP-binding domain-like"/>
    <property type="match status" value="1"/>
</dbReference>
<dbReference type="AlphaFoldDB" id="A0A239KPZ6"/>